<comment type="caution">
    <text evidence="2">The sequence shown here is derived from an EMBL/GenBank/DDBJ whole genome shotgun (WGS) entry which is preliminary data.</text>
</comment>
<keyword evidence="1" id="KW-0812">Transmembrane</keyword>
<reference evidence="2 3" key="1">
    <citation type="submission" date="2024-03" db="EMBL/GenBank/DDBJ databases">
        <title>Human intestinal bacterial collection.</title>
        <authorList>
            <person name="Pauvert C."/>
            <person name="Hitch T.C.A."/>
            <person name="Clavel T."/>
        </authorList>
    </citation>
    <scope>NUCLEOTIDE SEQUENCE [LARGE SCALE GENOMIC DNA]</scope>
    <source>
        <strain evidence="2 3">CLA-JM-H44</strain>
    </source>
</reference>
<name>A0ABV1E257_9FIRM</name>
<sequence>MNIKLIKLLVKNNVGIFAILILILTVLNVCVINNSNDCCFNLYNETKFYFNNTKNDSGNFFETLQVDFDESNQEIMDIHNMTDTNDQENKFDYVESKFNQSNVDLIQKKLNMPGRFTKYVYTDNAMLNNLFSSMLNQKNLKENTQNNIELIDRQLKRISNKNGYEYKEALIIKEQLSKLLEYDSQDVQLAIAVNQFSNIYNNNLFLLLVVLITGFGVYSGSLKFIATTTIGIEKYVLNCNIQYLLLVVLSFFIYTTIFILNMLNYNISFEIFNKPIQILEGMEGSVYDLTVLQYVLILVGGKLIYFILFSCVILLISLFTKKNIISLIISAVVVCTPIIINEFVNIQVQNHNSTIITAMNNFSVGSPVMFVTNNIKNIVSINDYINLFGTPVHGLYVYLVVLFLLSLVLFVAAYYVSKPIVTGR</sequence>
<evidence type="ECO:0000313" key="3">
    <source>
        <dbReference type="Proteomes" id="UP001489509"/>
    </source>
</evidence>
<feature type="transmembrane region" description="Helical" evidence="1">
    <location>
        <begin position="12"/>
        <end position="29"/>
    </location>
</feature>
<feature type="transmembrane region" description="Helical" evidence="1">
    <location>
        <begin position="243"/>
        <end position="263"/>
    </location>
</feature>
<feature type="transmembrane region" description="Helical" evidence="1">
    <location>
        <begin position="291"/>
        <end position="316"/>
    </location>
</feature>
<keyword evidence="1" id="KW-1133">Transmembrane helix</keyword>
<gene>
    <name evidence="2" type="ORF">WMO26_11130</name>
</gene>
<feature type="transmembrane region" description="Helical" evidence="1">
    <location>
        <begin position="395"/>
        <end position="416"/>
    </location>
</feature>
<evidence type="ECO:0000313" key="2">
    <source>
        <dbReference type="EMBL" id="MEQ2441380.1"/>
    </source>
</evidence>
<evidence type="ECO:0000256" key="1">
    <source>
        <dbReference type="SAM" id="Phobius"/>
    </source>
</evidence>
<dbReference type="Proteomes" id="UP001489509">
    <property type="component" value="Unassembled WGS sequence"/>
</dbReference>
<accession>A0ABV1E257</accession>
<proteinExistence type="predicted"/>
<keyword evidence="3" id="KW-1185">Reference proteome</keyword>
<protein>
    <recommendedName>
        <fullName evidence="4">ABC transporter permease</fullName>
    </recommendedName>
</protein>
<dbReference type="RefSeq" id="WP_349220436.1">
    <property type="nucleotide sequence ID" value="NZ_JBBMFD010000023.1"/>
</dbReference>
<feature type="transmembrane region" description="Helical" evidence="1">
    <location>
        <begin position="204"/>
        <end position="222"/>
    </location>
</feature>
<feature type="transmembrane region" description="Helical" evidence="1">
    <location>
        <begin position="323"/>
        <end position="340"/>
    </location>
</feature>
<evidence type="ECO:0008006" key="4">
    <source>
        <dbReference type="Google" id="ProtNLM"/>
    </source>
</evidence>
<dbReference type="EMBL" id="JBBMFD010000023">
    <property type="protein sequence ID" value="MEQ2441380.1"/>
    <property type="molecule type" value="Genomic_DNA"/>
</dbReference>
<organism evidence="2 3">
    <name type="scientific">Solibaculum intestinale</name>
    <dbReference type="NCBI Taxonomy" id="3133165"/>
    <lineage>
        <taxon>Bacteria</taxon>
        <taxon>Bacillati</taxon>
        <taxon>Bacillota</taxon>
        <taxon>Clostridia</taxon>
        <taxon>Eubacteriales</taxon>
        <taxon>Oscillospiraceae</taxon>
        <taxon>Solibaculum</taxon>
    </lineage>
</organism>
<keyword evidence="1" id="KW-0472">Membrane</keyword>